<name>A0A915HYN6_ROMCU</name>
<protein>
    <submittedName>
        <fullName evidence="2">Uncharacterized protein</fullName>
    </submittedName>
</protein>
<dbReference type="Proteomes" id="UP000887565">
    <property type="component" value="Unplaced"/>
</dbReference>
<evidence type="ECO:0000313" key="2">
    <source>
        <dbReference type="WBParaSite" id="nRc.2.0.1.t06951-RA"/>
    </source>
</evidence>
<keyword evidence="1" id="KW-1185">Reference proteome</keyword>
<organism evidence="1 2">
    <name type="scientific">Romanomermis culicivorax</name>
    <name type="common">Nematode worm</name>
    <dbReference type="NCBI Taxonomy" id="13658"/>
    <lineage>
        <taxon>Eukaryota</taxon>
        <taxon>Metazoa</taxon>
        <taxon>Ecdysozoa</taxon>
        <taxon>Nematoda</taxon>
        <taxon>Enoplea</taxon>
        <taxon>Dorylaimia</taxon>
        <taxon>Mermithida</taxon>
        <taxon>Mermithoidea</taxon>
        <taxon>Mermithidae</taxon>
        <taxon>Romanomermis</taxon>
    </lineage>
</organism>
<dbReference type="AlphaFoldDB" id="A0A915HYN6"/>
<sequence length="93" mass="10873">MFPTLDDVFRRKRQRKWIFHTSTHKQCKNIQRTLQPGDDHASQNKCGSLFGLKYLQGLFLKNGVYRAPNEQNIKNMQKAASIHMKNNINAKPM</sequence>
<reference evidence="2" key="1">
    <citation type="submission" date="2022-11" db="UniProtKB">
        <authorList>
            <consortium name="WormBaseParasite"/>
        </authorList>
    </citation>
    <scope>IDENTIFICATION</scope>
</reference>
<accession>A0A915HYN6</accession>
<proteinExistence type="predicted"/>
<dbReference type="WBParaSite" id="nRc.2.0.1.t06951-RA">
    <property type="protein sequence ID" value="nRc.2.0.1.t06951-RA"/>
    <property type="gene ID" value="nRc.2.0.1.g06951"/>
</dbReference>
<evidence type="ECO:0000313" key="1">
    <source>
        <dbReference type="Proteomes" id="UP000887565"/>
    </source>
</evidence>